<dbReference type="InterPro" id="IPR001173">
    <property type="entry name" value="Glyco_trans_2-like"/>
</dbReference>
<keyword evidence="3" id="KW-1185">Reference proteome</keyword>
<dbReference type="PANTHER" id="PTHR43685:SF2">
    <property type="entry name" value="GLYCOSYLTRANSFERASE 2-LIKE DOMAIN-CONTAINING PROTEIN"/>
    <property type="match status" value="1"/>
</dbReference>
<sequence>MSVPTLSVVVPAHNEAKVIAETLECLFDQIDRIDEIIVVDNNSTDDTAEIVTSMLARSPKLRLIRESTQGLIAARNAGVDAATSEIIGRIDADTMVHEGWAASITDYFAEAPEDVGAVTGPLVPYDTPPSFRDNFVSAQDAAIERILAETGDEHAIYGIEAVRGPNMAFRKSVWQQIRGDLTTEPYIYEDLDFALCVQEAGYRLAGVVDMRADVSGRRFLTSRKSYWEYTAQLPRTWHAHGNKKRARASRREMWTNRTMYLFYWLPNRAYDAEAGKFSLGNVFASREDLVIPTSGGGADPTASEG</sequence>
<dbReference type="SUPFAM" id="SSF53448">
    <property type="entry name" value="Nucleotide-diphospho-sugar transferases"/>
    <property type="match status" value="1"/>
</dbReference>
<dbReference type="EMBL" id="JANRHA010000011">
    <property type="protein sequence ID" value="MDG3016208.1"/>
    <property type="molecule type" value="Genomic_DNA"/>
</dbReference>
<gene>
    <name evidence="2" type="ORF">NVS88_16765</name>
</gene>
<evidence type="ECO:0000313" key="3">
    <source>
        <dbReference type="Proteomes" id="UP001152755"/>
    </source>
</evidence>
<reference evidence="2" key="1">
    <citation type="submission" date="2022-08" db="EMBL/GenBank/DDBJ databases">
        <title>Genome analysis of Corynebacteriales strain.</title>
        <authorList>
            <person name="Lee S.D."/>
        </authorList>
    </citation>
    <scope>NUCLEOTIDE SEQUENCE</scope>
    <source>
        <strain evidence="2">D3-21</strain>
    </source>
</reference>
<name>A0A9X4RF27_9ACTN</name>
<comment type="caution">
    <text evidence="2">The sequence shown here is derived from an EMBL/GenBank/DDBJ whole genome shotgun (WGS) entry which is preliminary data.</text>
</comment>
<accession>A0A9X4RF27</accession>
<dbReference type="Proteomes" id="UP001152755">
    <property type="component" value="Unassembled WGS sequence"/>
</dbReference>
<dbReference type="Gene3D" id="3.90.550.10">
    <property type="entry name" value="Spore Coat Polysaccharide Biosynthesis Protein SpsA, Chain A"/>
    <property type="match status" value="1"/>
</dbReference>
<evidence type="ECO:0000259" key="1">
    <source>
        <dbReference type="Pfam" id="PF00535"/>
    </source>
</evidence>
<dbReference type="InterPro" id="IPR029044">
    <property type="entry name" value="Nucleotide-diphossugar_trans"/>
</dbReference>
<proteinExistence type="predicted"/>
<dbReference type="PANTHER" id="PTHR43685">
    <property type="entry name" value="GLYCOSYLTRANSFERASE"/>
    <property type="match status" value="1"/>
</dbReference>
<dbReference type="Pfam" id="PF00535">
    <property type="entry name" value="Glycos_transf_2"/>
    <property type="match status" value="1"/>
</dbReference>
<protein>
    <submittedName>
        <fullName evidence="2">Glycosyltransferase family 2 protein</fullName>
    </submittedName>
</protein>
<dbReference type="RefSeq" id="WP_332520422.1">
    <property type="nucleotide sequence ID" value="NZ_JANRHA010000011.1"/>
</dbReference>
<evidence type="ECO:0000313" key="2">
    <source>
        <dbReference type="EMBL" id="MDG3016208.1"/>
    </source>
</evidence>
<dbReference type="CDD" id="cd00761">
    <property type="entry name" value="Glyco_tranf_GTA_type"/>
    <property type="match status" value="1"/>
</dbReference>
<feature type="domain" description="Glycosyltransferase 2-like" evidence="1">
    <location>
        <begin position="7"/>
        <end position="145"/>
    </location>
</feature>
<dbReference type="InterPro" id="IPR050834">
    <property type="entry name" value="Glycosyltransf_2"/>
</dbReference>
<organism evidence="2 3">
    <name type="scientific">Speluncibacter jeojiensis</name>
    <dbReference type="NCBI Taxonomy" id="2710754"/>
    <lineage>
        <taxon>Bacteria</taxon>
        <taxon>Bacillati</taxon>
        <taxon>Actinomycetota</taxon>
        <taxon>Actinomycetes</taxon>
        <taxon>Mycobacteriales</taxon>
        <taxon>Speluncibacteraceae</taxon>
        <taxon>Speluncibacter</taxon>
    </lineage>
</organism>
<dbReference type="AlphaFoldDB" id="A0A9X4RF27"/>